<keyword evidence="4 7" id="KW-0812">Transmembrane</keyword>
<evidence type="ECO:0000313" key="8">
    <source>
        <dbReference type="EMBL" id="CUN56327.1"/>
    </source>
</evidence>
<feature type="transmembrane region" description="Helical" evidence="7">
    <location>
        <begin position="147"/>
        <end position="165"/>
    </location>
</feature>
<dbReference type="Pfam" id="PF03773">
    <property type="entry name" value="ArsP_1"/>
    <property type="match status" value="1"/>
</dbReference>
<keyword evidence="3" id="KW-1003">Cell membrane</keyword>
<dbReference type="Proteomes" id="UP000095558">
    <property type="component" value="Unassembled WGS sequence"/>
</dbReference>
<evidence type="ECO:0000256" key="7">
    <source>
        <dbReference type="SAM" id="Phobius"/>
    </source>
</evidence>
<sequence length="177" mass="20082">MKVLIKFIKRYRSFFISLIFLIIISFFSYNVFLKVINSVTSNILQMLSVLPPIMLMLGLMDVWVPREKLMKYMGNKSGVIGIILAMLIGSVAAGPMYASFPFTAVLIKKGAKFSNVIIFMNAWCLTKISTLLFEFSALGLKFTLVRLIIDIPGVLIMSYFVSLLTPKNELEKIYNEK</sequence>
<name>A0A174H163_9CLOT</name>
<dbReference type="OrthoDB" id="9798408at2"/>
<keyword evidence="6 7" id="KW-0472">Membrane</keyword>
<evidence type="ECO:0000313" key="9">
    <source>
        <dbReference type="Proteomes" id="UP000095558"/>
    </source>
</evidence>
<dbReference type="InterPro" id="IPR005524">
    <property type="entry name" value="DUF318"/>
</dbReference>
<dbReference type="GO" id="GO:0005886">
    <property type="term" value="C:plasma membrane"/>
    <property type="evidence" value="ECO:0007669"/>
    <property type="project" value="UniProtKB-SubCell"/>
</dbReference>
<organism evidence="8 9">
    <name type="scientific">Clostridium disporicum</name>
    <dbReference type="NCBI Taxonomy" id="84024"/>
    <lineage>
        <taxon>Bacteria</taxon>
        <taxon>Bacillati</taxon>
        <taxon>Bacillota</taxon>
        <taxon>Clostridia</taxon>
        <taxon>Eubacteriales</taxon>
        <taxon>Clostridiaceae</taxon>
        <taxon>Clostridium</taxon>
    </lineage>
</organism>
<accession>A0A174H163</accession>
<feature type="transmembrane region" description="Helical" evidence="7">
    <location>
        <begin position="77"/>
        <end position="98"/>
    </location>
</feature>
<comment type="similarity">
    <text evidence="2">Belongs to the UPF0718 family.</text>
</comment>
<comment type="subcellular location">
    <subcellularLocation>
        <location evidence="1">Cell membrane</location>
        <topology evidence="1">Multi-pass membrane protein</topology>
    </subcellularLocation>
</comment>
<evidence type="ECO:0000256" key="3">
    <source>
        <dbReference type="ARBA" id="ARBA00022475"/>
    </source>
</evidence>
<evidence type="ECO:0000256" key="6">
    <source>
        <dbReference type="ARBA" id="ARBA00023136"/>
    </source>
</evidence>
<gene>
    <name evidence="8" type="ORF">ERS852470_00205</name>
</gene>
<evidence type="ECO:0000256" key="4">
    <source>
        <dbReference type="ARBA" id="ARBA00022692"/>
    </source>
</evidence>
<feature type="transmembrane region" description="Helical" evidence="7">
    <location>
        <begin position="43"/>
        <end position="65"/>
    </location>
</feature>
<feature type="transmembrane region" description="Helical" evidence="7">
    <location>
        <begin position="12"/>
        <end position="31"/>
    </location>
</feature>
<proteinExistence type="inferred from homology"/>
<protein>
    <submittedName>
        <fullName evidence="8">Putative permease</fullName>
    </submittedName>
</protein>
<evidence type="ECO:0000256" key="1">
    <source>
        <dbReference type="ARBA" id="ARBA00004651"/>
    </source>
</evidence>
<evidence type="ECO:0000256" key="2">
    <source>
        <dbReference type="ARBA" id="ARBA00006386"/>
    </source>
</evidence>
<reference evidence="8 9" key="1">
    <citation type="submission" date="2015-09" db="EMBL/GenBank/DDBJ databases">
        <authorList>
            <consortium name="Pathogen Informatics"/>
        </authorList>
    </citation>
    <scope>NUCLEOTIDE SEQUENCE [LARGE SCALE GENOMIC DNA]</scope>
    <source>
        <strain evidence="8 9">2789STDY5834855</strain>
    </source>
</reference>
<keyword evidence="5 7" id="KW-1133">Transmembrane helix</keyword>
<evidence type="ECO:0000256" key="5">
    <source>
        <dbReference type="ARBA" id="ARBA00022989"/>
    </source>
</evidence>
<dbReference type="EMBL" id="CYZV01000002">
    <property type="protein sequence ID" value="CUN56327.1"/>
    <property type="molecule type" value="Genomic_DNA"/>
</dbReference>
<dbReference type="AlphaFoldDB" id="A0A174H163"/>